<comment type="caution">
    <text evidence="7">The sequence shown here is derived from an EMBL/GenBank/DDBJ whole genome shotgun (WGS) entry which is preliminary data.</text>
</comment>
<comment type="similarity">
    <text evidence="2">Belongs to the metallo-beta-lactamase superfamily.</text>
</comment>
<keyword evidence="5" id="KW-0862">Zinc</keyword>
<dbReference type="InterPro" id="IPR036866">
    <property type="entry name" value="RibonucZ/Hydroxyglut_hydro"/>
</dbReference>
<keyword evidence="4" id="KW-0378">Hydrolase</keyword>
<organism evidence="7 8">
    <name type="scientific">Gordonia hirsuta DSM 44140 = NBRC 16056</name>
    <dbReference type="NCBI Taxonomy" id="1121927"/>
    <lineage>
        <taxon>Bacteria</taxon>
        <taxon>Bacillati</taxon>
        <taxon>Actinomycetota</taxon>
        <taxon>Actinomycetes</taxon>
        <taxon>Mycobacteriales</taxon>
        <taxon>Gordoniaceae</taxon>
        <taxon>Gordonia</taxon>
    </lineage>
</organism>
<evidence type="ECO:0000256" key="3">
    <source>
        <dbReference type="ARBA" id="ARBA00022723"/>
    </source>
</evidence>
<dbReference type="EMBL" id="BANT01000004">
    <property type="protein sequence ID" value="GAC56276.1"/>
    <property type="molecule type" value="Genomic_DNA"/>
</dbReference>
<evidence type="ECO:0000256" key="2">
    <source>
        <dbReference type="ARBA" id="ARBA00007749"/>
    </source>
</evidence>
<protein>
    <recommendedName>
        <fullName evidence="6">Metallo-beta-lactamase domain-containing protein</fullName>
    </recommendedName>
</protein>
<dbReference type="InterPro" id="IPR001279">
    <property type="entry name" value="Metallo-B-lactamas"/>
</dbReference>
<evidence type="ECO:0000313" key="8">
    <source>
        <dbReference type="Proteomes" id="UP000053405"/>
    </source>
</evidence>
<dbReference type="eggNOG" id="COG0491">
    <property type="taxonomic scope" value="Bacteria"/>
</dbReference>
<evidence type="ECO:0000256" key="4">
    <source>
        <dbReference type="ARBA" id="ARBA00022801"/>
    </source>
</evidence>
<dbReference type="GO" id="GO:0046872">
    <property type="term" value="F:metal ion binding"/>
    <property type="evidence" value="ECO:0007669"/>
    <property type="project" value="UniProtKB-KW"/>
</dbReference>
<dbReference type="GO" id="GO:0016787">
    <property type="term" value="F:hydrolase activity"/>
    <property type="evidence" value="ECO:0007669"/>
    <property type="project" value="UniProtKB-KW"/>
</dbReference>
<dbReference type="SMART" id="SM00849">
    <property type="entry name" value="Lactamase_B"/>
    <property type="match status" value="1"/>
</dbReference>
<keyword evidence="8" id="KW-1185">Reference proteome</keyword>
<reference evidence="7 8" key="1">
    <citation type="submission" date="2012-12" db="EMBL/GenBank/DDBJ databases">
        <title>Whole genome shotgun sequence of Gordonia hirsuta NBRC 16056.</title>
        <authorList>
            <person name="Isaki-Nakamura S."/>
            <person name="Hosoyama A."/>
            <person name="Tsuchikane K."/>
            <person name="Katsumata H."/>
            <person name="Baba S."/>
            <person name="Yamazaki S."/>
            <person name="Fujita N."/>
        </authorList>
    </citation>
    <scope>NUCLEOTIDE SEQUENCE [LARGE SCALE GENOMIC DNA]</scope>
    <source>
        <strain evidence="7 8">NBRC 16056</strain>
    </source>
</reference>
<evidence type="ECO:0000256" key="1">
    <source>
        <dbReference type="ARBA" id="ARBA00001947"/>
    </source>
</evidence>
<dbReference type="STRING" id="1121927.GOHSU_04_01450"/>
<comment type="cofactor">
    <cofactor evidence="1">
        <name>Zn(2+)</name>
        <dbReference type="ChEBI" id="CHEBI:29105"/>
    </cofactor>
</comment>
<evidence type="ECO:0000313" key="7">
    <source>
        <dbReference type="EMBL" id="GAC56276.1"/>
    </source>
</evidence>
<sequence>MSGMKVHHLNYGTMRPRFTPDGLVCHVLLIETPRGLALVDTGIGTSYARAPGKTFGSVRHYVRPLYDDAETALAQVKALGFDPHDIRDIVVTHFDADHIGGVADFPWARIHLTSDEADAALSPKTLVEKERYLPANHEPLPTLVRHNPAAGDPWRGFAAATELTEINEGIVLLALPGHSRGHAAVAVDAGTHWVLHVGDSFYHHGQLDGGKAPLALTAMERVIAYDWPKVRENHARLAELWRAADPDLLLVNAHDPQLLTTAQNRNTP</sequence>
<accession>L7L689</accession>
<keyword evidence="3" id="KW-0479">Metal-binding</keyword>
<dbReference type="AlphaFoldDB" id="L7L689"/>
<evidence type="ECO:0000256" key="5">
    <source>
        <dbReference type="ARBA" id="ARBA00022833"/>
    </source>
</evidence>
<dbReference type="SUPFAM" id="SSF56281">
    <property type="entry name" value="Metallo-hydrolase/oxidoreductase"/>
    <property type="match status" value="1"/>
</dbReference>
<feature type="domain" description="Metallo-beta-lactamase" evidence="6">
    <location>
        <begin position="24"/>
        <end position="234"/>
    </location>
</feature>
<dbReference type="PANTHER" id="PTHR42978">
    <property type="entry name" value="QUORUM-QUENCHING LACTONASE YTNP-RELATED-RELATED"/>
    <property type="match status" value="1"/>
</dbReference>
<name>L7L689_9ACTN</name>
<dbReference type="InterPro" id="IPR051013">
    <property type="entry name" value="MBL_superfamily_lactonases"/>
</dbReference>
<dbReference type="CDD" id="cd07742">
    <property type="entry name" value="metallo-hydrolase-like_MBL-fold"/>
    <property type="match status" value="1"/>
</dbReference>
<proteinExistence type="inferred from homology"/>
<evidence type="ECO:0000259" key="6">
    <source>
        <dbReference type="SMART" id="SM00849"/>
    </source>
</evidence>
<dbReference type="PANTHER" id="PTHR42978:SF7">
    <property type="entry name" value="METALLO-HYDROLASE RV2300C-RELATED"/>
    <property type="match status" value="1"/>
</dbReference>
<dbReference type="Pfam" id="PF00753">
    <property type="entry name" value="Lactamase_B"/>
    <property type="match status" value="1"/>
</dbReference>
<dbReference type="Gene3D" id="3.60.15.10">
    <property type="entry name" value="Ribonuclease Z/Hydroxyacylglutathione hydrolase-like"/>
    <property type="match status" value="1"/>
</dbReference>
<gene>
    <name evidence="7" type="ORF">GOHSU_04_01450</name>
</gene>
<dbReference type="Proteomes" id="UP000053405">
    <property type="component" value="Unassembled WGS sequence"/>
</dbReference>